<evidence type="ECO:0000256" key="8">
    <source>
        <dbReference type="ARBA" id="ARBA00023136"/>
    </source>
</evidence>
<evidence type="ECO:0000256" key="6">
    <source>
        <dbReference type="ARBA" id="ARBA00022692"/>
    </source>
</evidence>
<evidence type="ECO:0000259" key="10">
    <source>
        <dbReference type="PROSITE" id="PS50928"/>
    </source>
</evidence>
<dbReference type="InterPro" id="IPR000515">
    <property type="entry name" value="MetI-like"/>
</dbReference>
<evidence type="ECO:0000256" key="2">
    <source>
        <dbReference type="ARBA" id="ARBA00009047"/>
    </source>
</evidence>
<feature type="domain" description="ABC transmembrane type-1" evidence="10">
    <location>
        <begin position="73"/>
        <end position="270"/>
    </location>
</feature>
<comment type="caution">
    <text evidence="12">The sequence shown here is derived from an EMBL/GenBank/DDBJ whole genome shotgun (WGS) entry which is preliminary data.</text>
</comment>
<dbReference type="PANTHER" id="PTHR32243:SF50">
    <property type="entry name" value="MALTOSE_MALTODEXTRIN TRANSPORT SYSTEM PERMEASE PROTEIN MALG"/>
    <property type="match status" value="1"/>
</dbReference>
<feature type="transmembrane region" description="Helical" evidence="9">
    <location>
        <begin position="68"/>
        <end position="98"/>
    </location>
</feature>
<evidence type="ECO:0000256" key="7">
    <source>
        <dbReference type="ARBA" id="ARBA00022989"/>
    </source>
</evidence>
<dbReference type="AlphaFoldDB" id="A0A7C4JJI8"/>
<evidence type="ECO:0000256" key="4">
    <source>
        <dbReference type="ARBA" id="ARBA00022475"/>
    </source>
</evidence>
<dbReference type="InterPro" id="IPR050901">
    <property type="entry name" value="BP-dep_ABC_trans_perm"/>
</dbReference>
<dbReference type="Pfam" id="PF00528">
    <property type="entry name" value="BPD_transp_1"/>
    <property type="match status" value="1"/>
</dbReference>
<dbReference type="GO" id="GO:0005886">
    <property type="term" value="C:plasma membrane"/>
    <property type="evidence" value="ECO:0007669"/>
    <property type="project" value="UniProtKB-SubCell"/>
</dbReference>
<protein>
    <submittedName>
        <fullName evidence="12">ABC transporter permease subunit</fullName>
    </submittedName>
</protein>
<proteinExistence type="inferred from homology"/>
<reference evidence="12" key="1">
    <citation type="journal article" date="2020" name="mSystems">
        <title>Genome- and Community-Level Interaction Insights into Carbon Utilization and Element Cycling Functions of Hydrothermarchaeota in Hydrothermal Sediment.</title>
        <authorList>
            <person name="Zhou Z."/>
            <person name="Liu Y."/>
            <person name="Xu W."/>
            <person name="Pan J."/>
            <person name="Luo Z.H."/>
            <person name="Li M."/>
        </authorList>
    </citation>
    <scope>NUCLEOTIDE SEQUENCE [LARGE SCALE GENOMIC DNA]</scope>
    <source>
        <strain evidence="12">SpSt-637</strain>
        <strain evidence="11">SpSt-667</strain>
    </source>
</reference>
<evidence type="ECO:0000313" key="11">
    <source>
        <dbReference type="EMBL" id="HGQ36810.1"/>
    </source>
</evidence>
<organism evidence="12">
    <name type="scientific">Ignisphaera aggregans</name>
    <dbReference type="NCBI Taxonomy" id="334771"/>
    <lineage>
        <taxon>Archaea</taxon>
        <taxon>Thermoproteota</taxon>
        <taxon>Thermoprotei</taxon>
        <taxon>Desulfurococcales</taxon>
        <taxon>Desulfurococcaceae</taxon>
        <taxon>Ignisphaera</taxon>
    </lineage>
</organism>
<keyword evidence="7 9" id="KW-1133">Transmembrane helix</keyword>
<keyword evidence="6 9" id="KW-0812">Transmembrane</keyword>
<feature type="transmembrane region" description="Helical" evidence="9">
    <location>
        <begin position="110"/>
        <end position="134"/>
    </location>
</feature>
<feature type="transmembrane region" description="Helical" evidence="9">
    <location>
        <begin position="146"/>
        <end position="166"/>
    </location>
</feature>
<evidence type="ECO:0000256" key="9">
    <source>
        <dbReference type="RuleBase" id="RU363032"/>
    </source>
</evidence>
<comment type="subcellular location">
    <subcellularLocation>
        <location evidence="1 9">Cell membrane</location>
        <topology evidence="1 9">Multi-pass membrane protein</topology>
    </subcellularLocation>
</comment>
<feature type="transmembrane region" description="Helical" evidence="9">
    <location>
        <begin position="12"/>
        <end position="37"/>
    </location>
</feature>
<sequence length="285" mass="31315">MVSTTITILKLIVTMFGVSIAATLMYPIAYIVAQALLDKPTIILTSFDQLIRYGISYKNFIDIVKDPIFWQALLNTIMVAATTIVVAITIIIPAAYVFSRFNFRGRDALLYLYLIVSQAGGGLGIIAVLALYIFMLRLAAHGISLFHLLALPFIYVSGMVPFQTWLMKSYFDQLPRVLDDAAFIDGASWFNIIFRVVLPASKAAFVIIALFAFMGAWSEFIIASILDIMTLGKYIYESAVAGQAGIMRPATFAAASIVYAIPIVVLFAIAQKYIGEAYRLGIAKG</sequence>
<evidence type="ECO:0000313" key="12">
    <source>
        <dbReference type="EMBL" id="HGQ64478.1"/>
    </source>
</evidence>
<evidence type="ECO:0000256" key="3">
    <source>
        <dbReference type="ARBA" id="ARBA00022448"/>
    </source>
</evidence>
<evidence type="ECO:0000256" key="1">
    <source>
        <dbReference type="ARBA" id="ARBA00004651"/>
    </source>
</evidence>
<dbReference type="EMBL" id="DTBD01000036">
    <property type="protein sequence ID" value="HGQ64478.1"/>
    <property type="molecule type" value="Genomic_DNA"/>
</dbReference>
<dbReference type="Gene3D" id="1.10.3720.10">
    <property type="entry name" value="MetI-like"/>
    <property type="match status" value="1"/>
</dbReference>
<name>A0A7C4JJI8_9CREN</name>
<keyword evidence="4" id="KW-1003">Cell membrane</keyword>
<dbReference type="SUPFAM" id="SSF161098">
    <property type="entry name" value="MetI-like"/>
    <property type="match status" value="1"/>
</dbReference>
<comment type="similarity">
    <text evidence="2">Belongs to the binding-protein-dependent transport system permease family. MalFG subfamily.</text>
</comment>
<dbReference type="PROSITE" id="PS50928">
    <property type="entry name" value="ABC_TM1"/>
    <property type="match status" value="1"/>
</dbReference>
<dbReference type="GO" id="GO:0055085">
    <property type="term" value="P:transmembrane transport"/>
    <property type="evidence" value="ECO:0007669"/>
    <property type="project" value="InterPro"/>
</dbReference>
<accession>A0A7C4JJI8</accession>
<feature type="transmembrane region" description="Helical" evidence="9">
    <location>
        <begin position="203"/>
        <end position="226"/>
    </location>
</feature>
<dbReference type="InterPro" id="IPR035906">
    <property type="entry name" value="MetI-like_sf"/>
</dbReference>
<gene>
    <name evidence="12" type="ORF">ENU08_04460</name>
    <name evidence="11" type="ORF">ENU41_09090</name>
</gene>
<keyword evidence="5" id="KW-0762">Sugar transport</keyword>
<keyword evidence="8 9" id="KW-0472">Membrane</keyword>
<dbReference type="EMBL" id="DTCK01000048">
    <property type="protein sequence ID" value="HGQ36810.1"/>
    <property type="molecule type" value="Genomic_DNA"/>
</dbReference>
<keyword evidence="3 9" id="KW-0813">Transport</keyword>
<dbReference type="CDD" id="cd06261">
    <property type="entry name" value="TM_PBP2"/>
    <property type="match status" value="1"/>
</dbReference>
<dbReference type="PANTHER" id="PTHR32243">
    <property type="entry name" value="MALTOSE TRANSPORT SYSTEM PERMEASE-RELATED"/>
    <property type="match status" value="1"/>
</dbReference>
<feature type="transmembrane region" description="Helical" evidence="9">
    <location>
        <begin position="246"/>
        <end position="270"/>
    </location>
</feature>
<evidence type="ECO:0000256" key="5">
    <source>
        <dbReference type="ARBA" id="ARBA00022597"/>
    </source>
</evidence>